<keyword evidence="4" id="KW-1185">Reference proteome</keyword>
<proteinExistence type="predicted"/>
<evidence type="ECO:0000313" key="4">
    <source>
        <dbReference type="Proteomes" id="UP001221757"/>
    </source>
</evidence>
<gene>
    <name evidence="3" type="ORF">B0H17DRAFT_1147601</name>
    <name evidence="2" type="ORF">B0H17DRAFT_1150191</name>
</gene>
<evidence type="ECO:0000313" key="3">
    <source>
        <dbReference type="EMBL" id="KAJ7651797.1"/>
    </source>
</evidence>
<feature type="repeat" description="TPR" evidence="1">
    <location>
        <begin position="16"/>
        <end position="49"/>
    </location>
</feature>
<evidence type="ECO:0008006" key="5">
    <source>
        <dbReference type="Google" id="ProtNLM"/>
    </source>
</evidence>
<organism evidence="2 4">
    <name type="scientific">Mycena rosella</name>
    <name type="common">Pink bonnet</name>
    <name type="synonym">Agaricus rosellus</name>
    <dbReference type="NCBI Taxonomy" id="1033263"/>
    <lineage>
        <taxon>Eukaryota</taxon>
        <taxon>Fungi</taxon>
        <taxon>Dikarya</taxon>
        <taxon>Basidiomycota</taxon>
        <taxon>Agaricomycotina</taxon>
        <taxon>Agaricomycetes</taxon>
        <taxon>Agaricomycetidae</taxon>
        <taxon>Agaricales</taxon>
        <taxon>Marasmiineae</taxon>
        <taxon>Mycenaceae</taxon>
        <taxon>Mycena</taxon>
    </lineage>
</organism>
<dbReference type="InterPro" id="IPR011990">
    <property type="entry name" value="TPR-like_helical_dom_sf"/>
</dbReference>
<dbReference type="EMBL" id="JARKIE010000510">
    <property type="protein sequence ID" value="KAJ7631736.1"/>
    <property type="molecule type" value="Genomic_DNA"/>
</dbReference>
<dbReference type="EMBL" id="JARKIE010000358">
    <property type="protein sequence ID" value="KAJ7651797.1"/>
    <property type="molecule type" value="Genomic_DNA"/>
</dbReference>
<reference evidence="2" key="1">
    <citation type="submission" date="2023-03" db="EMBL/GenBank/DDBJ databases">
        <title>Massive genome expansion in bonnet fungi (Mycena s.s.) driven by repeated elements and novel gene families across ecological guilds.</title>
        <authorList>
            <consortium name="Lawrence Berkeley National Laboratory"/>
            <person name="Harder C.B."/>
            <person name="Miyauchi S."/>
            <person name="Viragh M."/>
            <person name="Kuo A."/>
            <person name="Thoen E."/>
            <person name="Andreopoulos B."/>
            <person name="Lu D."/>
            <person name="Skrede I."/>
            <person name="Drula E."/>
            <person name="Henrissat B."/>
            <person name="Morin E."/>
            <person name="Kohler A."/>
            <person name="Barry K."/>
            <person name="LaButti K."/>
            <person name="Morin E."/>
            <person name="Salamov A."/>
            <person name="Lipzen A."/>
            <person name="Mereny Z."/>
            <person name="Hegedus B."/>
            <person name="Baldrian P."/>
            <person name="Stursova M."/>
            <person name="Weitz H."/>
            <person name="Taylor A."/>
            <person name="Grigoriev I.V."/>
            <person name="Nagy L.G."/>
            <person name="Martin F."/>
            <person name="Kauserud H."/>
        </authorList>
    </citation>
    <scope>NUCLEOTIDE SEQUENCE</scope>
    <source>
        <strain evidence="2">CBHHK067</strain>
    </source>
</reference>
<evidence type="ECO:0000313" key="2">
    <source>
        <dbReference type="EMBL" id="KAJ7631736.1"/>
    </source>
</evidence>
<dbReference type="SUPFAM" id="SSF48452">
    <property type="entry name" value="TPR-like"/>
    <property type="match status" value="1"/>
</dbReference>
<dbReference type="SMART" id="SM00028">
    <property type="entry name" value="TPR"/>
    <property type="match status" value="2"/>
</dbReference>
<dbReference type="InterPro" id="IPR019734">
    <property type="entry name" value="TPR_rpt"/>
</dbReference>
<keyword evidence="1" id="KW-0802">TPR repeat</keyword>
<evidence type="ECO:0000256" key="1">
    <source>
        <dbReference type="PROSITE-ProRule" id="PRU00339"/>
    </source>
</evidence>
<dbReference type="PROSITE" id="PS50005">
    <property type="entry name" value="TPR"/>
    <property type="match status" value="1"/>
</dbReference>
<dbReference type="Proteomes" id="UP001221757">
    <property type="component" value="Unassembled WGS sequence"/>
</dbReference>
<dbReference type="Gene3D" id="1.25.40.10">
    <property type="entry name" value="Tetratricopeptide repeat domain"/>
    <property type="match status" value="1"/>
</dbReference>
<sequence>MKYFRFSRGWAYSTQANDLQALGELYQALDQLQDAEKAFQSALNISTEIGENLGQGNALYELGKLCTTQHRFSEAQDFLTRAKDVYGRAHHPRWQKYTQDLLEDLHNKRDEQQDLVEEEASGDGEN</sequence>
<accession>A0AAD7FLP6</accession>
<comment type="caution">
    <text evidence="2">The sequence shown here is derived from an EMBL/GenBank/DDBJ whole genome shotgun (WGS) entry which is preliminary data.</text>
</comment>
<protein>
    <recommendedName>
        <fullName evidence="5">Tetratricopeptide repeat protein</fullName>
    </recommendedName>
</protein>
<dbReference type="Pfam" id="PF13424">
    <property type="entry name" value="TPR_12"/>
    <property type="match status" value="1"/>
</dbReference>
<name>A0AAD7FLP6_MYCRO</name>
<dbReference type="AlphaFoldDB" id="A0AAD7FLP6"/>